<accession>A0AAD8HGU7</accession>
<comment type="caution">
    <text evidence="6">The sequence shown here is derived from an EMBL/GenBank/DDBJ whole genome shotgun (WGS) entry which is preliminary data.</text>
</comment>
<dbReference type="InterPro" id="IPR014476">
    <property type="entry name" value="AHL15-29"/>
</dbReference>
<keyword evidence="3" id="KW-0804">Transcription</keyword>
<name>A0AAD8HGU7_9APIA</name>
<evidence type="ECO:0000313" key="7">
    <source>
        <dbReference type="Proteomes" id="UP001237642"/>
    </source>
</evidence>
<dbReference type="SUPFAM" id="SSF117856">
    <property type="entry name" value="AF0104/ALDC/Ptd012-like"/>
    <property type="match status" value="1"/>
</dbReference>
<evidence type="ECO:0000256" key="3">
    <source>
        <dbReference type="ARBA" id="ARBA00023163"/>
    </source>
</evidence>
<proteinExistence type="predicted"/>
<evidence type="ECO:0000259" key="5">
    <source>
        <dbReference type="PROSITE" id="PS51742"/>
    </source>
</evidence>
<evidence type="ECO:0000313" key="6">
    <source>
        <dbReference type="EMBL" id="KAK1366906.1"/>
    </source>
</evidence>
<dbReference type="Pfam" id="PF03479">
    <property type="entry name" value="PCC"/>
    <property type="match status" value="1"/>
</dbReference>
<dbReference type="EMBL" id="JAUIZM010000009">
    <property type="protein sequence ID" value="KAK1366906.1"/>
    <property type="molecule type" value="Genomic_DNA"/>
</dbReference>
<gene>
    <name evidence="6" type="ORF">POM88_042467</name>
</gene>
<evidence type="ECO:0000256" key="4">
    <source>
        <dbReference type="SAM" id="MobiDB-lite"/>
    </source>
</evidence>
<evidence type="ECO:0000256" key="1">
    <source>
        <dbReference type="ARBA" id="ARBA00023015"/>
    </source>
</evidence>
<feature type="domain" description="PPC" evidence="5">
    <location>
        <begin position="89"/>
        <end position="218"/>
    </location>
</feature>
<keyword evidence="7" id="KW-1185">Reference proteome</keyword>
<dbReference type="CDD" id="cd11378">
    <property type="entry name" value="DUF296"/>
    <property type="match status" value="1"/>
</dbReference>
<dbReference type="InterPro" id="IPR005175">
    <property type="entry name" value="PPC_dom"/>
</dbReference>
<reference evidence="6" key="2">
    <citation type="submission" date="2023-05" db="EMBL/GenBank/DDBJ databases">
        <authorList>
            <person name="Schelkunov M.I."/>
        </authorList>
    </citation>
    <scope>NUCLEOTIDE SEQUENCE</scope>
    <source>
        <strain evidence="6">Hsosn_3</strain>
        <tissue evidence="6">Leaf</tissue>
    </source>
</reference>
<dbReference type="GO" id="GO:0005634">
    <property type="term" value="C:nucleus"/>
    <property type="evidence" value="ECO:0007669"/>
    <property type="project" value="TreeGrafter"/>
</dbReference>
<feature type="compositionally biased region" description="Polar residues" evidence="4">
    <location>
        <begin position="1"/>
        <end position="11"/>
    </location>
</feature>
<dbReference type="AlphaFoldDB" id="A0AAD8HGU7"/>
<dbReference type="Gene3D" id="3.30.1330.80">
    <property type="entry name" value="Hypothetical protein, similar to alpha- acetolactate decarboxylase, domain 2"/>
    <property type="match status" value="1"/>
</dbReference>
<sequence length="218" mass="23622">MNSDHSFSFPNSMDYPDRAFTNNETNSEEHHPQPFSNTNLPMFNLGVGNGMSNVGNSGRSIVGQLSRPRPRGRPRGSKNKSKEDVLQMTSLMKSIVLEIPPGSEVVEWLRQFAQSRNIYMNVIGGSGIFSQAVISQMPSEHPKMISENLCLVSFRGTVGKISHLEPFGSCSFSASLGRLNGNVVAGTLWRLVSLAPVVVNALISKSPEVVGAGYKALA</sequence>
<keyword evidence="2" id="KW-0238">DNA-binding</keyword>
<dbReference type="GO" id="GO:0003700">
    <property type="term" value="F:DNA-binding transcription factor activity"/>
    <property type="evidence" value="ECO:0007669"/>
    <property type="project" value="TreeGrafter"/>
</dbReference>
<keyword evidence="1" id="KW-0805">Transcription regulation</keyword>
<dbReference type="GO" id="GO:0003680">
    <property type="term" value="F:minor groove of adenine-thymine-rich DNA binding"/>
    <property type="evidence" value="ECO:0007669"/>
    <property type="project" value="InterPro"/>
</dbReference>
<dbReference type="PANTHER" id="PTHR31100">
    <property type="entry name" value="AT-HOOK MOTIF NUCLEAR-LOCALIZED PROTEIN 15"/>
    <property type="match status" value="1"/>
</dbReference>
<evidence type="ECO:0000256" key="2">
    <source>
        <dbReference type="ARBA" id="ARBA00023125"/>
    </source>
</evidence>
<protein>
    <recommendedName>
        <fullName evidence="5">PPC domain-containing protein</fullName>
    </recommendedName>
</protein>
<dbReference type="PROSITE" id="PS51742">
    <property type="entry name" value="PPC"/>
    <property type="match status" value="1"/>
</dbReference>
<dbReference type="PANTHER" id="PTHR31100:SF63">
    <property type="entry name" value="AT-HOOK MOTIF NUCLEAR-LOCALIZED PROTEIN"/>
    <property type="match status" value="1"/>
</dbReference>
<reference evidence="6" key="1">
    <citation type="submission" date="2023-02" db="EMBL/GenBank/DDBJ databases">
        <title>Genome of toxic invasive species Heracleum sosnowskyi carries increased number of genes despite the absence of recent whole-genome duplications.</title>
        <authorList>
            <person name="Schelkunov M."/>
            <person name="Shtratnikova V."/>
            <person name="Makarenko M."/>
            <person name="Klepikova A."/>
            <person name="Omelchenko D."/>
            <person name="Novikova G."/>
            <person name="Obukhova E."/>
            <person name="Bogdanov V."/>
            <person name="Penin A."/>
            <person name="Logacheva M."/>
        </authorList>
    </citation>
    <scope>NUCLEOTIDE SEQUENCE</scope>
    <source>
        <strain evidence="6">Hsosn_3</strain>
        <tissue evidence="6">Leaf</tissue>
    </source>
</reference>
<organism evidence="6 7">
    <name type="scientific">Heracleum sosnowskyi</name>
    <dbReference type="NCBI Taxonomy" id="360622"/>
    <lineage>
        <taxon>Eukaryota</taxon>
        <taxon>Viridiplantae</taxon>
        <taxon>Streptophyta</taxon>
        <taxon>Embryophyta</taxon>
        <taxon>Tracheophyta</taxon>
        <taxon>Spermatophyta</taxon>
        <taxon>Magnoliopsida</taxon>
        <taxon>eudicotyledons</taxon>
        <taxon>Gunneridae</taxon>
        <taxon>Pentapetalae</taxon>
        <taxon>asterids</taxon>
        <taxon>campanulids</taxon>
        <taxon>Apiales</taxon>
        <taxon>Apiaceae</taxon>
        <taxon>Apioideae</taxon>
        <taxon>apioid superclade</taxon>
        <taxon>Tordylieae</taxon>
        <taxon>Tordyliinae</taxon>
        <taxon>Heracleum</taxon>
    </lineage>
</organism>
<feature type="region of interest" description="Disordered" evidence="4">
    <location>
        <begin position="54"/>
        <end position="84"/>
    </location>
</feature>
<feature type="compositionally biased region" description="Basic residues" evidence="4">
    <location>
        <begin position="68"/>
        <end position="79"/>
    </location>
</feature>
<dbReference type="Proteomes" id="UP001237642">
    <property type="component" value="Unassembled WGS sequence"/>
</dbReference>
<feature type="region of interest" description="Disordered" evidence="4">
    <location>
        <begin position="1"/>
        <end position="37"/>
    </location>
</feature>